<protein>
    <recommendedName>
        <fullName evidence="1">Amidase domain-containing protein</fullName>
    </recommendedName>
</protein>
<evidence type="ECO:0000259" key="1">
    <source>
        <dbReference type="Pfam" id="PF01425"/>
    </source>
</evidence>
<dbReference type="SUPFAM" id="SSF75304">
    <property type="entry name" value="Amidase signature (AS) enzymes"/>
    <property type="match status" value="1"/>
</dbReference>
<dbReference type="InterPro" id="IPR000120">
    <property type="entry name" value="Amidase"/>
</dbReference>
<dbReference type="GO" id="GO:0003824">
    <property type="term" value="F:catalytic activity"/>
    <property type="evidence" value="ECO:0007669"/>
    <property type="project" value="InterPro"/>
</dbReference>
<dbReference type="STRING" id="463014.BAU07_22415"/>
<feature type="domain" description="Amidase" evidence="1">
    <location>
        <begin position="36"/>
        <end position="466"/>
    </location>
</feature>
<evidence type="ECO:0000313" key="2">
    <source>
        <dbReference type="EMBL" id="ANN79505.1"/>
    </source>
</evidence>
<dbReference type="InterPro" id="IPR020556">
    <property type="entry name" value="Amidase_CS"/>
</dbReference>
<dbReference type="AlphaFoldDB" id="A0A193GI47"/>
<dbReference type="RefSeq" id="WP_066662674.1">
    <property type="nucleotide sequence ID" value="NZ_CBCSCL010000038.1"/>
</dbReference>
<dbReference type="PANTHER" id="PTHR11895:SF151">
    <property type="entry name" value="GLUTAMYL-TRNA(GLN) AMIDOTRANSFERASE SUBUNIT A"/>
    <property type="match status" value="1"/>
</dbReference>
<dbReference type="Proteomes" id="UP000091926">
    <property type="component" value="Chromosome"/>
</dbReference>
<accession>A0A193GI47</accession>
<dbReference type="InterPro" id="IPR023631">
    <property type="entry name" value="Amidase_dom"/>
</dbReference>
<dbReference type="PROSITE" id="PS00571">
    <property type="entry name" value="AMIDASES"/>
    <property type="match status" value="1"/>
</dbReference>
<dbReference type="InterPro" id="IPR036928">
    <property type="entry name" value="AS_sf"/>
</dbReference>
<dbReference type="Gene3D" id="3.90.1300.10">
    <property type="entry name" value="Amidase signature (AS) domain"/>
    <property type="match status" value="1"/>
</dbReference>
<name>A0A193GI47_9BORD</name>
<dbReference type="PANTHER" id="PTHR11895">
    <property type="entry name" value="TRANSAMIDASE"/>
    <property type="match status" value="1"/>
</dbReference>
<dbReference type="KEGG" id="bfz:BAU07_22415"/>
<sequence length="490" mass="51257">MLLPFRAATLPADVADFTLTQAVAALRRRVVRSEDLLHATSRRYERHAGYGAFICARHEQTEAGRDGCNDDKAGASMAGALQGVPVAIKDNVHVAGFGATAGTPALAHFEPACDATVAARLRHAGAVIVGKTNMHELSLGVTSRNARYGDVRNARDPARIAGGSSGGSAVAVAQGSAYAALGTDTAGSIRIPAALNGVVGLRPTSGRYPEDGIVPVCPTRDTAGPMARTVADVALLDQVITGSQRPLAPVRPGCIRLGVVRDFFFDGLDNEVHAVVHAALRRLQDNGVQLIEFAMPGLADANDAAGTAVGFAEFWSAMQRYLSLHGANVSVTDLARQAAGADVRYLIETFIAPHAPHCVPAAMYEAAIRRHRPSLRRRFLEQLCRHRLDAFILPTTLTVAAPLAGADGTVAMNGQTVSLNYAYLRNTALASNAGLPALSLPAGYTAHGLPIGIEIDGSPHDDRHLLAIGLTLESILAVSAPALPISSTCP</sequence>
<reference evidence="2 3" key="1">
    <citation type="submission" date="2016-06" db="EMBL/GenBank/DDBJ databases">
        <title>Complete genome sequences of Bordetella bronchialis and Bordetella flabilis.</title>
        <authorList>
            <person name="LiPuma J.J."/>
            <person name="Spilker T."/>
        </authorList>
    </citation>
    <scope>NUCLEOTIDE SEQUENCE [LARGE SCALE GENOMIC DNA]</scope>
    <source>
        <strain evidence="2 3">AU10664</strain>
    </source>
</reference>
<organism evidence="2 3">
    <name type="scientific">Bordetella flabilis</name>
    <dbReference type="NCBI Taxonomy" id="463014"/>
    <lineage>
        <taxon>Bacteria</taxon>
        <taxon>Pseudomonadati</taxon>
        <taxon>Pseudomonadota</taxon>
        <taxon>Betaproteobacteria</taxon>
        <taxon>Burkholderiales</taxon>
        <taxon>Alcaligenaceae</taxon>
        <taxon>Bordetella</taxon>
    </lineage>
</organism>
<evidence type="ECO:0000313" key="3">
    <source>
        <dbReference type="Proteomes" id="UP000091926"/>
    </source>
</evidence>
<dbReference type="Pfam" id="PF01425">
    <property type="entry name" value="Amidase"/>
    <property type="match status" value="1"/>
</dbReference>
<dbReference type="EMBL" id="CP016172">
    <property type="protein sequence ID" value="ANN79505.1"/>
    <property type="molecule type" value="Genomic_DNA"/>
</dbReference>
<keyword evidence="3" id="KW-1185">Reference proteome</keyword>
<proteinExistence type="predicted"/>
<dbReference type="OrthoDB" id="9811471at2"/>
<gene>
    <name evidence="2" type="ORF">BAU07_22415</name>
</gene>